<dbReference type="InterPro" id="IPR023997">
    <property type="entry name" value="TonB-dep_OMP_SusC/RagA_CS"/>
</dbReference>
<dbReference type="NCBIfam" id="TIGR04056">
    <property type="entry name" value="OMP_RagA_SusC"/>
    <property type="match status" value="1"/>
</dbReference>
<dbReference type="InterPro" id="IPR012910">
    <property type="entry name" value="Plug_dom"/>
</dbReference>
<organism evidence="13 14">
    <name type="scientific">Segatella hominis</name>
    <dbReference type="NCBI Taxonomy" id="2518605"/>
    <lineage>
        <taxon>Bacteria</taxon>
        <taxon>Pseudomonadati</taxon>
        <taxon>Bacteroidota</taxon>
        <taxon>Bacteroidia</taxon>
        <taxon>Bacteroidales</taxon>
        <taxon>Prevotellaceae</taxon>
        <taxon>Segatella</taxon>
    </lineage>
</organism>
<comment type="similarity">
    <text evidence="8 9">Belongs to the TonB-dependent receptor family.</text>
</comment>
<dbReference type="AlphaFoldDB" id="A0A4Y8VVU7"/>
<dbReference type="NCBIfam" id="TIGR04057">
    <property type="entry name" value="SusC_RagA_signa"/>
    <property type="match status" value="1"/>
</dbReference>
<dbReference type="EMBL" id="SGVY01000002">
    <property type="protein sequence ID" value="TFH84473.1"/>
    <property type="molecule type" value="Genomic_DNA"/>
</dbReference>
<dbReference type="InterPro" id="IPR023996">
    <property type="entry name" value="TonB-dep_OMP_SusC/RagA"/>
</dbReference>
<evidence type="ECO:0000256" key="8">
    <source>
        <dbReference type="PROSITE-ProRule" id="PRU01360"/>
    </source>
</evidence>
<comment type="caution">
    <text evidence="13">The sequence shown here is derived from an EMBL/GenBank/DDBJ whole genome shotgun (WGS) entry which is preliminary data.</text>
</comment>
<evidence type="ECO:0000256" key="6">
    <source>
        <dbReference type="ARBA" id="ARBA00023136"/>
    </source>
</evidence>
<dbReference type="Gene3D" id="2.40.170.20">
    <property type="entry name" value="TonB-dependent receptor, beta-barrel domain"/>
    <property type="match status" value="1"/>
</dbReference>
<proteinExistence type="inferred from homology"/>
<dbReference type="InterPro" id="IPR008969">
    <property type="entry name" value="CarboxyPept-like_regulatory"/>
</dbReference>
<dbReference type="InterPro" id="IPR036942">
    <property type="entry name" value="Beta-barrel_TonB_sf"/>
</dbReference>
<feature type="domain" description="TonB-dependent receptor-like beta-barrel" evidence="11">
    <location>
        <begin position="461"/>
        <end position="966"/>
    </location>
</feature>
<keyword evidence="7 8" id="KW-0998">Cell outer membrane</keyword>
<dbReference type="Gene3D" id="2.170.130.10">
    <property type="entry name" value="TonB-dependent receptor, plug domain"/>
    <property type="match status" value="1"/>
</dbReference>
<dbReference type="Pfam" id="PF00593">
    <property type="entry name" value="TonB_dep_Rec_b-barrel"/>
    <property type="match status" value="1"/>
</dbReference>
<keyword evidence="4 8" id="KW-0812">Transmembrane</keyword>
<dbReference type="InterPro" id="IPR037066">
    <property type="entry name" value="Plug_dom_sf"/>
</dbReference>
<sequence>MSKQNKMMKKSVLPFALVCSALMLSPYVGGQAHAEVLNVQQAKAVKGTVVDETGEPVIGATVLVVGGSASQGTITDMDGNFSINVKPGQKLKITYIGYDESIVAAKEGMKVQMKTSGAVSLNTVEVVAYGVQKKVTMTGAISSVKSEDLVRTSVGSVNNVLGGQLSGVTTVQYSGEPGSDAAEIFVRGKATWGDSQPLIQVDGVERTMADIDPNEIESVTVLKDASATAVFGVRGANGVVLITTKRGSQGKAKISVSTSWTALSPTKMVEQASSYEYANFYNQMSLNDYWMRANKSVANGKYPNLDAYTSENTFSNSFSEGIIQKFATGSDPIRFPSTKWADYIMKDVTLQQQHNLNISGGTDRVKYFISAGYYSQDGLFKEFGANYDFGYQYHRFNYRSNLDLKATKTTTLSFNVAGNVSNADKPYTGSGAAGLIKQIYYATPFSSPGIIDNKLVYCTTDYTDGLKLPFTGDNGMGYYGKGFMQTNINKIQMDLVLDQKLDFITKGLSFKAKGSYNSAYTINKQGNCQVASYNPLVQYDEQGNVIYNADGTPYIVYRQNGNDTDPSYSASQGKARDWYLEGSFNYSRVFGKHTVNALMLYNQSKQYYYSYTSYPDVPRSYVGLVGRVTYDYANRYMAEFNMGYNGSENFAPGRRFGTFPAGSIGWIISEEKFWKPISKIASFFKLRASWGLVGNDKTFDKIRFMYLADPYITGSYGLVNNMSNWADTYGYLFGNAQSGTVQGTSSIAGAYESIKNNPDIGWEKAFKQDYGFDLYFFGDRFKTTFDYYREHRTDILVRDATVPSTIGFTMPYTNAGETKSWGWELSLGYNDKIGKDFRFWGKLNLSYNQNEIIEMREEPQKNDYMLAKGHRIGARSMYKFWKYYEGEQTKVEYEQTFGQPFPAQLKDYLMPGDCVYIDLDGDGKIDPNDKTRDNGYTDDPEYMAGLTLGFNYKRLTFNMQLTGAWNVSRYITDVFRQPFYCSSNTTQGGLLSYHVNNTWTPGSYESQNALYPRATWDNAEQNYTESDLWEKDAKYLRLKTVSLSYDFINPTFKKIGMNKCEVTLSGYNLLTFTPYKWGDPETRASNAPSYPLQRTYTISLNVGF</sequence>
<dbReference type="GeneID" id="302993940"/>
<evidence type="ECO:0000313" key="14">
    <source>
        <dbReference type="Proteomes" id="UP000297872"/>
    </source>
</evidence>
<evidence type="ECO:0000256" key="4">
    <source>
        <dbReference type="ARBA" id="ARBA00022692"/>
    </source>
</evidence>
<reference evidence="13 14" key="1">
    <citation type="submission" date="2019-02" db="EMBL/GenBank/DDBJ databases">
        <title>Draft Genome Sequence of the Prevotella sp. BCRC 81118, Isolated from Human Feces.</title>
        <authorList>
            <person name="Huang C.-H."/>
        </authorList>
    </citation>
    <scope>NUCLEOTIDE SEQUENCE [LARGE SCALE GENOMIC DNA]</scope>
    <source>
        <strain evidence="13 14">BCRC 81118</strain>
    </source>
</reference>
<evidence type="ECO:0000259" key="11">
    <source>
        <dbReference type="Pfam" id="PF00593"/>
    </source>
</evidence>
<evidence type="ECO:0000256" key="9">
    <source>
        <dbReference type="RuleBase" id="RU003357"/>
    </source>
</evidence>
<dbReference type="SUPFAM" id="SSF49464">
    <property type="entry name" value="Carboxypeptidase regulatory domain-like"/>
    <property type="match status" value="1"/>
</dbReference>
<accession>A0A4Y8VVU7</accession>
<feature type="chain" id="PRO_5021416643" evidence="10">
    <location>
        <begin position="35"/>
        <end position="1104"/>
    </location>
</feature>
<name>A0A4Y8VVU7_9BACT</name>
<evidence type="ECO:0000256" key="2">
    <source>
        <dbReference type="ARBA" id="ARBA00022448"/>
    </source>
</evidence>
<dbReference type="RefSeq" id="WP_134842494.1">
    <property type="nucleotide sequence ID" value="NZ_SGVY01000002.1"/>
</dbReference>
<evidence type="ECO:0000256" key="7">
    <source>
        <dbReference type="ARBA" id="ARBA00023237"/>
    </source>
</evidence>
<evidence type="ECO:0000256" key="10">
    <source>
        <dbReference type="SAM" id="SignalP"/>
    </source>
</evidence>
<dbReference type="FunFam" id="2.170.130.10:FF:000003">
    <property type="entry name" value="SusC/RagA family TonB-linked outer membrane protein"/>
    <property type="match status" value="1"/>
</dbReference>
<keyword evidence="10" id="KW-0732">Signal</keyword>
<dbReference type="Pfam" id="PF07715">
    <property type="entry name" value="Plug"/>
    <property type="match status" value="1"/>
</dbReference>
<dbReference type="Pfam" id="PF13715">
    <property type="entry name" value="CarbopepD_reg_2"/>
    <property type="match status" value="1"/>
</dbReference>
<keyword evidence="3 8" id="KW-1134">Transmembrane beta strand</keyword>
<keyword evidence="5 9" id="KW-0798">TonB box</keyword>
<evidence type="ECO:0000256" key="3">
    <source>
        <dbReference type="ARBA" id="ARBA00022452"/>
    </source>
</evidence>
<evidence type="ECO:0000256" key="1">
    <source>
        <dbReference type="ARBA" id="ARBA00004571"/>
    </source>
</evidence>
<keyword evidence="13" id="KW-0675">Receptor</keyword>
<dbReference type="PROSITE" id="PS52016">
    <property type="entry name" value="TONB_DEPENDENT_REC_3"/>
    <property type="match status" value="1"/>
</dbReference>
<keyword evidence="6 8" id="KW-0472">Membrane</keyword>
<evidence type="ECO:0000259" key="12">
    <source>
        <dbReference type="Pfam" id="PF07715"/>
    </source>
</evidence>
<comment type="subcellular location">
    <subcellularLocation>
        <location evidence="1 8">Cell outer membrane</location>
        <topology evidence="1 8">Multi-pass membrane protein</topology>
    </subcellularLocation>
</comment>
<protein>
    <submittedName>
        <fullName evidence="13">TonB-dependent receptor</fullName>
    </submittedName>
</protein>
<dbReference type="GO" id="GO:0009279">
    <property type="term" value="C:cell outer membrane"/>
    <property type="evidence" value="ECO:0007669"/>
    <property type="project" value="UniProtKB-SubCell"/>
</dbReference>
<dbReference type="Gene3D" id="2.60.40.1120">
    <property type="entry name" value="Carboxypeptidase-like, regulatory domain"/>
    <property type="match status" value="1"/>
</dbReference>
<keyword evidence="14" id="KW-1185">Reference proteome</keyword>
<gene>
    <name evidence="13" type="ORF">EXN75_01355</name>
</gene>
<dbReference type="InterPro" id="IPR039426">
    <property type="entry name" value="TonB-dep_rcpt-like"/>
</dbReference>
<feature type="domain" description="TonB-dependent receptor plug" evidence="12">
    <location>
        <begin position="135"/>
        <end position="239"/>
    </location>
</feature>
<dbReference type="Proteomes" id="UP000297872">
    <property type="component" value="Unassembled WGS sequence"/>
</dbReference>
<dbReference type="OrthoDB" id="9768177at2"/>
<evidence type="ECO:0000313" key="13">
    <source>
        <dbReference type="EMBL" id="TFH84473.1"/>
    </source>
</evidence>
<dbReference type="InterPro" id="IPR000531">
    <property type="entry name" value="Beta-barrel_TonB"/>
</dbReference>
<keyword evidence="2 8" id="KW-0813">Transport</keyword>
<dbReference type="SUPFAM" id="SSF56935">
    <property type="entry name" value="Porins"/>
    <property type="match status" value="1"/>
</dbReference>
<evidence type="ECO:0000256" key="5">
    <source>
        <dbReference type="ARBA" id="ARBA00023077"/>
    </source>
</evidence>
<feature type="signal peptide" evidence="10">
    <location>
        <begin position="1"/>
        <end position="34"/>
    </location>
</feature>